<proteinExistence type="predicted"/>
<sequence>MRKLGKLLIRIISLYYFIKAILALKEIALILLPGVKGNSNAFAVLGINGLTYFLVNFIVILIIAVLLWIFTDKIVATIIGEDSNDGLNINLHYEELFSITLFVLGIIFVIDAIPSVLSQVQSLFTVNMQSYPSNFRLSIFVGMLAPILKLVVGICLIIKNRIPKKGI</sequence>
<name>A0A9W6DH12_9FIRM</name>
<feature type="transmembrane region" description="Helical" evidence="1">
    <location>
        <begin position="137"/>
        <end position="158"/>
    </location>
</feature>
<feature type="transmembrane region" description="Helical" evidence="1">
    <location>
        <begin position="96"/>
        <end position="117"/>
    </location>
</feature>
<organism evidence="2 3">
    <name type="scientific">Vallitalea longa</name>
    <dbReference type="NCBI Taxonomy" id="2936439"/>
    <lineage>
        <taxon>Bacteria</taxon>
        <taxon>Bacillati</taxon>
        <taxon>Bacillota</taxon>
        <taxon>Clostridia</taxon>
        <taxon>Lachnospirales</taxon>
        <taxon>Vallitaleaceae</taxon>
        <taxon>Vallitalea</taxon>
    </lineage>
</organism>
<reference evidence="2" key="1">
    <citation type="submission" date="2022-06" db="EMBL/GenBank/DDBJ databases">
        <title>Vallitalea longa sp. nov., an anaerobic bacterium isolated from marine sediment.</title>
        <authorList>
            <person name="Hirano S."/>
            <person name="Terahara T."/>
            <person name="Mori K."/>
            <person name="Hamada M."/>
            <person name="Matsumoto R."/>
            <person name="Kobayashi T."/>
        </authorList>
    </citation>
    <scope>NUCLEOTIDE SEQUENCE</scope>
    <source>
        <strain evidence="2">SH18-1</strain>
    </source>
</reference>
<dbReference type="AlphaFoldDB" id="A0A9W6DH12"/>
<feature type="transmembrane region" description="Helical" evidence="1">
    <location>
        <begin position="12"/>
        <end position="32"/>
    </location>
</feature>
<keyword evidence="3" id="KW-1185">Reference proteome</keyword>
<dbReference type="Proteomes" id="UP001144256">
    <property type="component" value="Unassembled WGS sequence"/>
</dbReference>
<keyword evidence="1" id="KW-1133">Transmembrane helix</keyword>
<keyword evidence="1" id="KW-0472">Membrane</keyword>
<accession>A0A9W6DH12</accession>
<feature type="transmembrane region" description="Helical" evidence="1">
    <location>
        <begin position="52"/>
        <end position="70"/>
    </location>
</feature>
<protein>
    <submittedName>
        <fullName evidence="2">Uncharacterized protein</fullName>
    </submittedName>
</protein>
<gene>
    <name evidence="2" type="ORF">SH1V18_35620</name>
</gene>
<evidence type="ECO:0000313" key="2">
    <source>
        <dbReference type="EMBL" id="GKX31082.1"/>
    </source>
</evidence>
<dbReference type="EMBL" id="BRLB01000013">
    <property type="protein sequence ID" value="GKX31082.1"/>
    <property type="molecule type" value="Genomic_DNA"/>
</dbReference>
<comment type="caution">
    <text evidence="2">The sequence shown here is derived from an EMBL/GenBank/DDBJ whole genome shotgun (WGS) entry which is preliminary data.</text>
</comment>
<evidence type="ECO:0000313" key="3">
    <source>
        <dbReference type="Proteomes" id="UP001144256"/>
    </source>
</evidence>
<evidence type="ECO:0000256" key="1">
    <source>
        <dbReference type="SAM" id="Phobius"/>
    </source>
</evidence>
<dbReference type="RefSeq" id="WP_281817763.1">
    <property type="nucleotide sequence ID" value="NZ_BRLB01000013.1"/>
</dbReference>
<keyword evidence="1" id="KW-0812">Transmembrane</keyword>